<keyword evidence="1" id="KW-0732">Signal</keyword>
<sequence>MSMSSIVTRINGLKFLLLATVCATSLSGCYVQPHSQSGLAGQTHATQMQHSDEHPQISGRYSLLHSGAHPANLTVTVKKIGLFTPAKDIKIDITTDSATPALSASTTDAASSCTYHGSAKLMGQDALHGVIYTAPVSSLIHSGTSSALLDADHSNGLLFFRFKDNVLSIDSNNPQALGLLCQGNMVLKGDYVQID</sequence>
<feature type="signal peptide" evidence="1">
    <location>
        <begin position="1"/>
        <end position="19"/>
    </location>
</feature>
<dbReference type="OrthoDB" id="946181at2"/>
<comment type="caution">
    <text evidence="2">The sequence shown here is derived from an EMBL/GenBank/DDBJ whole genome shotgun (WGS) entry which is preliminary data.</text>
</comment>
<dbReference type="AlphaFoldDB" id="A0A844M0E4"/>
<gene>
    <name evidence="2" type="ORF">GB996_06265</name>
</gene>
<evidence type="ECO:0000313" key="2">
    <source>
        <dbReference type="EMBL" id="MUG32396.1"/>
    </source>
</evidence>
<accession>A0A844M0E4</accession>
<feature type="chain" id="PRO_5032823999" evidence="1">
    <location>
        <begin position="20"/>
        <end position="195"/>
    </location>
</feature>
<protein>
    <submittedName>
        <fullName evidence="2">Uncharacterized protein</fullName>
    </submittedName>
</protein>
<proteinExistence type="predicted"/>
<dbReference type="Proteomes" id="UP000442109">
    <property type="component" value="Unassembled WGS sequence"/>
</dbReference>
<name>A0A844M0E4_9GAMM</name>
<reference evidence="2 3" key="1">
    <citation type="journal article" date="2019" name="PLoS ONE">
        <title>Pup mortality in New Zealand sea lions (Phocarctos hookeri) at Enderby Island, Auckland Islands, 2013-18.</title>
        <authorList>
            <person name="Michael S.A."/>
            <person name="Hayman D.T.S."/>
            <person name="Gray R."/>
            <person name="Zhang J."/>
            <person name="Rogers L."/>
            <person name="Roe W.D."/>
        </authorList>
    </citation>
    <scope>NUCLEOTIDE SEQUENCE [LARGE SCALE GENOMIC DNA]</scope>
    <source>
        <strain evidence="2 3">SM868</strain>
    </source>
</reference>
<keyword evidence="3" id="KW-1185">Reference proteome</keyword>
<organism evidence="2 3">
    <name type="scientific">Psychrobacter sanguinis</name>
    <dbReference type="NCBI Taxonomy" id="861445"/>
    <lineage>
        <taxon>Bacteria</taxon>
        <taxon>Pseudomonadati</taxon>
        <taxon>Pseudomonadota</taxon>
        <taxon>Gammaproteobacteria</taxon>
        <taxon>Moraxellales</taxon>
        <taxon>Moraxellaceae</taxon>
        <taxon>Psychrobacter</taxon>
    </lineage>
</organism>
<dbReference type="EMBL" id="WFKQ01000004">
    <property type="protein sequence ID" value="MUG32396.1"/>
    <property type="molecule type" value="Genomic_DNA"/>
</dbReference>
<evidence type="ECO:0000256" key="1">
    <source>
        <dbReference type="SAM" id="SignalP"/>
    </source>
</evidence>
<evidence type="ECO:0000313" key="3">
    <source>
        <dbReference type="Proteomes" id="UP000442109"/>
    </source>
</evidence>